<evidence type="ECO:0000313" key="2">
    <source>
        <dbReference type="EMBL" id="KAF0696317.1"/>
    </source>
</evidence>
<name>A0A485KWV1_9STRA</name>
<dbReference type="Proteomes" id="UP000332933">
    <property type="component" value="Unassembled WGS sequence"/>
</dbReference>
<sequence length="370" mass="41983">MDASLELAKRVKREYERQRKASYRRMKRTEKQRLEERIAILQAAVARRLATAAQTDSTVEWREWASQSFQERCASTATNRSLRDTLWHHDTLVRVLQAWVHRSIVHPAMPDGNPWLQSTLLADPVARQVGFQWLTDRIYHLAMREYANGGGQVADIARLEVLTDGGCDEVEVVGMECQYQTTFLAPLATVATFTWDEMVQNIRSDVSHATTLEGGGNFLYQRVHDSLLGTSLCLLVRRYDENPHRVVFASVFLRDDEAYPLEDDCVLRPHGFGITILQHIADDITLSRNHVVQYSPITTHGVISFDQTTAIFGVEPHSARAVTLARIENNAARNFVARRHFMTQGMVERLKQAVDSNSFNTGLPTSTFEA</sequence>
<dbReference type="AlphaFoldDB" id="A0A485KWV1"/>
<organism evidence="3 4">
    <name type="scientific">Aphanomyces stellatus</name>
    <dbReference type="NCBI Taxonomy" id="120398"/>
    <lineage>
        <taxon>Eukaryota</taxon>
        <taxon>Sar</taxon>
        <taxon>Stramenopiles</taxon>
        <taxon>Oomycota</taxon>
        <taxon>Saprolegniomycetes</taxon>
        <taxon>Saprolegniales</taxon>
        <taxon>Verrucalvaceae</taxon>
        <taxon>Aphanomyces</taxon>
    </lineage>
</organism>
<proteinExistence type="predicted"/>
<reference evidence="2" key="2">
    <citation type="submission" date="2019-06" db="EMBL/GenBank/DDBJ databases">
        <title>Genomics analysis of Aphanomyces spp. identifies a new class of oomycete effector associated with host adaptation.</title>
        <authorList>
            <person name="Gaulin E."/>
        </authorList>
    </citation>
    <scope>NUCLEOTIDE SEQUENCE</scope>
    <source>
        <strain evidence="2">CBS 578.67</strain>
    </source>
</reference>
<protein>
    <submittedName>
        <fullName evidence="3">Aste57867_12914 protein</fullName>
    </submittedName>
</protein>
<reference evidence="3 4" key="1">
    <citation type="submission" date="2019-03" db="EMBL/GenBank/DDBJ databases">
        <authorList>
            <person name="Gaulin E."/>
            <person name="Dumas B."/>
        </authorList>
    </citation>
    <scope>NUCLEOTIDE SEQUENCE [LARGE SCALE GENOMIC DNA]</scope>
    <source>
        <strain evidence="3">CBS 568.67</strain>
    </source>
</reference>
<evidence type="ECO:0000313" key="3">
    <source>
        <dbReference type="EMBL" id="VFT89760.1"/>
    </source>
</evidence>
<accession>A0A485KWV1</accession>
<gene>
    <name evidence="3" type="primary">Aste57867_12914</name>
    <name evidence="2" type="ORF">As57867_012866</name>
    <name evidence="3" type="ORF">ASTE57867_12914</name>
</gene>
<evidence type="ECO:0000256" key="1">
    <source>
        <dbReference type="SAM" id="Coils"/>
    </source>
</evidence>
<dbReference type="EMBL" id="CAADRA010005430">
    <property type="protein sequence ID" value="VFT89760.1"/>
    <property type="molecule type" value="Genomic_DNA"/>
</dbReference>
<evidence type="ECO:0000313" key="4">
    <source>
        <dbReference type="Proteomes" id="UP000332933"/>
    </source>
</evidence>
<dbReference type="EMBL" id="VJMH01005409">
    <property type="protein sequence ID" value="KAF0696317.1"/>
    <property type="molecule type" value="Genomic_DNA"/>
</dbReference>
<feature type="coiled-coil region" evidence="1">
    <location>
        <begin position="12"/>
        <end position="44"/>
    </location>
</feature>
<keyword evidence="1" id="KW-0175">Coiled coil</keyword>
<keyword evidence="4" id="KW-1185">Reference proteome</keyword>